<keyword evidence="2" id="KW-1133">Transmembrane helix</keyword>
<reference evidence="3 4" key="1">
    <citation type="journal article" date="2019" name="Nat. Ecol. Evol.">
        <title>Megaphylogeny resolves global patterns of mushroom evolution.</title>
        <authorList>
            <person name="Varga T."/>
            <person name="Krizsan K."/>
            <person name="Foldi C."/>
            <person name="Dima B."/>
            <person name="Sanchez-Garcia M."/>
            <person name="Sanchez-Ramirez S."/>
            <person name="Szollosi G.J."/>
            <person name="Szarkandi J.G."/>
            <person name="Papp V."/>
            <person name="Albert L."/>
            <person name="Andreopoulos W."/>
            <person name="Angelini C."/>
            <person name="Antonin V."/>
            <person name="Barry K.W."/>
            <person name="Bougher N.L."/>
            <person name="Buchanan P."/>
            <person name="Buyck B."/>
            <person name="Bense V."/>
            <person name="Catcheside P."/>
            <person name="Chovatia M."/>
            <person name="Cooper J."/>
            <person name="Damon W."/>
            <person name="Desjardin D."/>
            <person name="Finy P."/>
            <person name="Geml J."/>
            <person name="Haridas S."/>
            <person name="Hughes K."/>
            <person name="Justo A."/>
            <person name="Karasinski D."/>
            <person name="Kautmanova I."/>
            <person name="Kiss B."/>
            <person name="Kocsube S."/>
            <person name="Kotiranta H."/>
            <person name="LaButti K.M."/>
            <person name="Lechner B.E."/>
            <person name="Liimatainen K."/>
            <person name="Lipzen A."/>
            <person name="Lukacs Z."/>
            <person name="Mihaltcheva S."/>
            <person name="Morgado L.N."/>
            <person name="Niskanen T."/>
            <person name="Noordeloos M.E."/>
            <person name="Ohm R.A."/>
            <person name="Ortiz-Santana B."/>
            <person name="Ovrebo C."/>
            <person name="Racz N."/>
            <person name="Riley R."/>
            <person name="Savchenko A."/>
            <person name="Shiryaev A."/>
            <person name="Soop K."/>
            <person name="Spirin V."/>
            <person name="Szebenyi C."/>
            <person name="Tomsovsky M."/>
            <person name="Tulloss R.E."/>
            <person name="Uehling J."/>
            <person name="Grigoriev I.V."/>
            <person name="Vagvolgyi C."/>
            <person name="Papp T."/>
            <person name="Martin F.M."/>
            <person name="Miettinen O."/>
            <person name="Hibbett D.S."/>
            <person name="Nagy L.G."/>
        </authorList>
    </citation>
    <scope>NUCLEOTIDE SEQUENCE [LARGE SCALE GENOMIC DNA]</scope>
    <source>
        <strain evidence="3 4">HHB13444</strain>
    </source>
</reference>
<dbReference type="InParanoid" id="A0A5C3PZ02"/>
<feature type="compositionally biased region" description="Low complexity" evidence="1">
    <location>
        <begin position="25"/>
        <end position="54"/>
    </location>
</feature>
<gene>
    <name evidence="3" type="ORF">K466DRAFT_479298</name>
</gene>
<evidence type="ECO:0000313" key="4">
    <source>
        <dbReference type="Proteomes" id="UP000308197"/>
    </source>
</evidence>
<dbReference type="EMBL" id="ML210987">
    <property type="protein sequence ID" value="TFK93088.1"/>
    <property type="molecule type" value="Genomic_DNA"/>
</dbReference>
<accession>A0A5C3PZ02</accession>
<name>A0A5C3PZ02_9APHY</name>
<dbReference type="STRING" id="1314778.A0A5C3PZ02"/>
<protein>
    <submittedName>
        <fullName evidence="3">Uncharacterized protein</fullName>
    </submittedName>
</protein>
<evidence type="ECO:0000256" key="1">
    <source>
        <dbReference type="SAM" id="MobiDB-lite"/>
    </source>
</evidence>
<evidence type="ECO:0000256" key="2">
    <source>
        <dbReference type="SAM" id="Phobius"/>
    </source>
</evidence>
<keyword evidence="4" id="KW-1185">Reference proteome</keyword>
<feature type="transmembrane region" description="Helical" evidence="2">
    <location>
        <begin position="111"/>
        <end position="132"/>
    </location>
</feature>
<keyword evidence="2" id="KW-0472">Membrane</keyword>
<feature type="region of interest" description="Disordered" evidence="1">
    <location>
        <begin position="1"/>
        <end position="61"/>
    </location>
</feature>
<evidence type="ECO:0000313" key="3">
    <source>
        <dbReference type="EMBL" id="TFK93088.1"/>
    </source>
</evidence>
<organism evidence="3 4">
    <name type="scientific">Polyporus arcularius HHB13444</name>
    <dbReference type="NCBI Taxonomy" id="1314778"/>
    <lineage>
        <taxon>Eukaryota</taxon>
        <taxon>Fungi</taxon>
        <taxon>Dikarya</taxon>
        <taxon>Basidiomycota</taxon>
        <taxon>Agaricomycotina</taxon>
        <taxon>Agaricomycetes</taxon>
        <taxon>Polyporales</taxon>
        <taxon>Polyporaceae</taxon>
        <taxon>Polyporus</taxon>
    </lineage>
</organism>
<dbReference type="Proteomes" id="UP000308197">
    <property type="component" value="Unassembled WGS sequence"/>
</dbReference>
<keyword evidence="2" id="KW-0812">Transmembrane</keyword>
<dbReference type="AlphaFoldDB" id="A0A5C3PZ02"/>
<proteinExistence type="predicted"/>
<sequence>MGPPQPQAAYTPPGHPSYAPQGSTPHGQQQQYGSPQGQPPQGQQQQYFTQPQGVGSVGGIGGIGGVGGVGSPSAYPPGGQTPMMGMSAGQQYQQQLFAMCAAGNHDVTTKYGIAGIITAIVCFPCGLICLFADTEKRCVRCGSRVG</sequence>